<reference evidence="1" key="1">
    <citation type="journal article" date="2020" name="mSystems">
        <title>Genome- and Community-Level Interaction Insights into Carbon Utilization and Element Cycling Functions of Hydrothermarchaeota in Hydrothermal Sediment.</title>
        <authorList>
            <person name="Zhou Z."/>
            <person name="Liu Y."/>
            <person name="Xu W."/>
            <person name="Pan J."/>
            <person name="Luo Z.H."/>
            <person name="Li M."/>
        </authorList>
    </citation>
    <scope>NUCLEOTIDE SEQUENCE [LARGE SCALE GENOMIC DNA]</scope>
    <source>
        <strain evidence="1">SpSt-1235</strain>
    </source>
</reference>
<accession>A0A7C2M5Z3</accession>
<proteinExistence type="predicted"/>
<name>A0A7C2M5Z3_9FLAO</name>
<feature type="non-terminal residue" evidence="1">
    <location>
        <position position="85"/>
    </location>
</feature>
<gene>
    <name evidence="1" type="ORF">ENO10_04375</name>
</gene>
<dbReference type="EMBL" id="DSEE01000322">
    <property type="protein sequence ID" value="HER40438.1"/>
    <property type="molecule type" value="Genomic_DNA"/>
</dbReference>
<evidence type="ECO:0000313" key="1">
    <source>
        <dbReference type="EMBL" id="HER40438.1"/>
    </source>
</evidence>
<comment type="caution">
    <text evidence="1">The sequence shown here is derived from an EMBL/GenBank/DDBJ whole genome shotgun (WGS) entry which is preliminary data.</text>
</comment>
<organism evidence="1">
    <name type="scientific">Salinimicrobium catena</name>
    <dbReference type="NCBI Taxonomy" id="390640"/>
    <lineage>
        <taxon>Bacteria</taxon>
        <taxon>Pseudomonadati</taxon>
        <taxon>Bacteroidota</taxon>
        <taxon>Flavobacteriia</taxon>
        <taxon>Flavobacteriales</taxon>
        <taxon>Flavobacteriaceae</taxon>
        <taxon>Salinimicrobium</taxon>
    </lineage>
</organism>
<protein>
    <submittedName>
        <fullName evidence="1">Uncharacterized protein</fullName>
    </submittedName>
</protein>
<dbReference type="Proteomes" id="UP000885753">
    <property type="component" value="Unassembled WGS sequence"/>
</dbReference>
<sequence length="85" mass="9491">MNFNFAREKRALILPANLFKSGEKSAIMINSMGNHPAIYRRVVFIEPVIENNNWNLPGFSAIRTRFPGANITTAEAAAVTRKSIN</sequence>
<dbReference type="AlphaFoldDB" id="A0A7C2M5Z3"/>